<organism evidence="2">
    <name type="scientific">Terrestrivirus sp</name>
    <dbReference type="NCBI Taxonomy" id="2487775"/>
    <lineage>
        <taxon>Viruses</taxon>
        <taxon>Varidnaviria</taxon>
        <taxon>Bamfordvirae</taxon>
        <taxon>Nucleocytoviricota</taxon>
        <taxon>Megaviricetes</taxon>
        <taxon>Imitervirales</taxon>
        <taxon>Mimiviridae</taxon>
        <taxon>Klosneuvirinae</taxon>
    </lineage>
</organism>
<evidence type="ECO:0000313" key="2">
    <source>
        <dbReference type="EMBL" id="AYV75848.1"/>
    </source>
</evidence>
<feature type="domain" description="Minor capsid protein P8 central region" evidence="1">
    <location>
        <begin position="81"/>
        <end position="200"/>
    </location>
</feature>
<name>A0A3G4ZLY1_9VIRU</name>
<dbReference type="Pfam" id="PF19065">
    <property type="entry name" value="P8_CR"/>
    <property type="match status" value="1"/>
</dbReference>
<accession>A0A3G4ZLY1</accession>
<protein>
    <recommendedName>
        <fullName evidence="1">Minor capsid protein P8 central region domain-containing protein</fullName>
    </recommendedName>
</protein>
<dbReference type="EMBL" id="MK071981">
    <property type="protein sequence ID" value="AYV75848.1"/>
    <property type="molecule type" value="Genomic_DNA"/>
</dbReference>
<evidence type="ECO:0000259" key="1">
    <source>
        <dbReference type="Pfam" id="PF19065"/>
    </source>
</evidence>
<dbReference type="InterPro" id="IPR043916">
    <property type="entry name" value="P8_CR"/>
</dbReference>
<gene>
    <name evidence="2" type="ORF">Terrestrivirus3_117</name>
</gene>
<reference evidence="2" key="1">
    <citation type="submission" date="2018-10" db="EMBL/GenBank/DDBJ databases">
        <title>Hidden diversity of soil giant viruses.</title>
        <authorList>
            <person name="Schulz F."/>
            <person name="Alteio L."/>
            <person name="Goudeau D."/>
            <person name="Ryan E.M."/>
            <person name="Malmstrom R.R."/>
            <person name="Blanchard J."/>
            <person name="Woyke T."/>
        </authorList>
    </citation>
    <scope>NUCLEOTIDE SEQUENCE</scope>
    <source>
        <strain evidence="2">TEV1</strain>
    </source>
</reference>
<proteinExistence type="predicted"/>
<sequence length="207" mass="24066">MASGFTNYSDFNKPYTSVSSVDDNNYSNMNVNNFYKQDLPEFMLYQDNRTHNKYKGTKSKRYPSSNENRVTATKGILCEFDADPVAELFFSNENMNRIQKMLRRDILVRSNGQFRIDVDQDESDLLIAMRAVFFSKYGARFLPFKITHQVKELNKKVINYIAPDVLSNVTQDYGYIKEINEPLKPMLQPICTKISRTLPSLTTVYSR</sequence>